<feature type="binding site" evidence="8">
    <location>
        <position position="226"/>
    </location>
    <ligand>
        <name>substrate</name>
    </ligand>
</feature>
<dbReference type="GO" id="GO:0071555">
    <property type="term" value="P:cell wall organization"/>
    <property type="evidence" value="ECO:0007669"/>
    <property type="project" value="UniProtKB-KW"/>
</dbReference>
<comment type="similarity">
    <text evidence="1 9">Belongs to the peptidase S11 family.</text>
</comment>
<evidence type="ECO:0000256" key="1">
    <source>
        <dbReference type="ARBA" id="ARBA00007164"/>
    </source>
</evidence>
<dbReference type="EMBL" id="VDCQ01000005">
    <property type="protein sequence ID" value="TNJ67403.1"/>
    <property type="molecule type" value="Genomic_DNA"/>
</dbReference>
<feature type="active site" evidence="7">
    <location>
        <position position="119"/>
    </location>
</feature>
<dbReference type="SUPFAM" id="SSF56601">
    <property type="entry name" value="beta-lactamase/transpeptidase-like"/>
    <property type="match status" value="1"/>
</dbReference>
<dbReference type="AlphaFoldDB" id="A0A5C4TE69"/>
<dbReference type="InterPro" id="IPR012338">
    <property type="entry name" value="Beta-lactam/transpept-like"/>
</dbReference>
<keyword evidence="6" id="KW-0961">Cell wall biogenesis/degradation</keyword>
<evidence type="ECO:0000256" key="8">
    <source>
        <dbReference type="PIRSR" id="PIRSR618044-2"/>
    </source>
</evidence>
<keyword evidence="12" id="KW-1185">Reference proteome</keyword>
<evidence type="ECO:0000256" key="5">
    <source>
        <dbReference type="ARBA" id="ARBA00022984"/>
    </source>
</evidence>
<dbReference type="Pfam" id="PF00768">
    <property type="entry name" value="Peptidase_S11"/>
    <property type="match status" value="1"/>
</dbReference>
<keyword evidence="3" id="KW-0378">Hydrolase</keyword>
<dbReference type="GO" id="GO:0008360">
    <property type="term" value="P:regulation of cell shape"/>
    <property type="evidence" value="ECO:0007669"/>
    <property type="project" value="UniProtKB-KW"/>
</dbReference>
<proteinExistence type="inferred from homology"/>
<sequence>MKRYGKIALRIVGASLILMLVFPWVTLAAPPAVHTSAEGAALIDVSSGRLLVSKNGDKQMRIASLTKIMTAITAIEHGTLSDLVKVSSKAAGKEGSSIYLKAGEEMSLENLLYGLMLRSGNDAATAIAEHVGGSLEGFVHLMNEKAGMIGMARSQFKNPSGLDEEGHYSTANDMARLTAYAMRNPVFRDIVKTKSKTAPNPNEDWDYKWSNKNKMLSIYDGADGVKTGYTKLAKRCLVSSATRDGQQLAVVTLNDPDDWLDHRKLLDYGFRYYEPEQVVKKGDRIENMPIVIGQSFAYPLLEEERGAVRKDALLLDPNSSSYKLGERGTLTFTLGGTKIGSVPLYAENSPQLAVKEQSASSFQESEKYYVSRYLLWQLQLQEVVRRLFILWE</sequence>
<evidence type="ECO:0000256" key="7">
    <source>
        <dbReference type="PIRSR" id="PIRSR618044-1"/>
    </source>
</evidence>
<evidence type="ECO:0000256" key="9">
    <source>
        <dbReference type="RuleBase" id="RU004016"/>
    </source>
</evidence>
<comment type="caution">
    <text evidence="11">The sequence shown here is derived from an EMBL/GenBank/DDBJ whole genome shotgun (WGS) entry which is preliminary data.</text>
</comment>
<reference evidence="11 12" key="1">
    <citation type="submission" date="2019-05" db="EMBL/GenBank/DDBJ databases">
        <title>We sequenced the genome of Paenibacillus hemerocallicola KCTC 33185 for further insight into its adaptation and study the phylogeny of Paenibacillus.</title>
        <authorList>
            <person name="Narsing Rao M.P."/>
        </authorList>
    </citation>
    <scope>NUCLEOTIDE SEQUENCE [LARGE SCALE GENOMIC DNA]</scope>
    <source>
        <strain evidence="11 12">KCTC 33185</strain>
    </source>
</reference>
<dbReference type="PANTHER" id="PTHR21581:SF33">
    <property type="entry name" value="D-ALANYL-D-ALANINE CARBOXYPEPTIDASE DACB"/>
    <property type="match status" value="1"/>
</dbReference>
<dbReference type="GO" id="GO:0006508">
    <property type="term" value="P:proteolysis"/>
    <property type="evidence" value="ECO:0007669"/>
    <property type="project" value="InterPro"/>
</dbReference>
<feature type="domain" description="Peptidase S11 D-alanyl-D-alanine carboxypeptidase A N-terminal" evidence="10">
    <location>
        <begin position="31"/>
        <end position="256"/>
    </location>
</feature>
<evidence type="ECO:0000256" key="6">
    <source>
        <dbReference type="ARBA" id="ARBA00023316"/>
    </source>
</evidence>
<evidence type="ECO:0000313" key="12">
    <source>
        <dbReference type="Proteomes" id="UP000307943"/>
    </source>
</evidence>
<dbReference type="Gene3D" id="2.30.140.30">
    <property type="match status" value="1"/>
</dbReference>
<evidence type="ECO:0000256" key="2">
    <source>
        <dbReference type="ARBA" id="ARBA00022729"/>
    </source>
</evidence>
<dbReference type="GO" id="GO:0009252">
    <property type="term" value="P:peptidoglycan biosynthetic process"/>
    <property type="evidence" value="ECO:0007669"/>
    <property type="project" value="UniProtKB-KW"/>
</dbReference>
<keyword evidence="2" id="KW-0732">Signal</keyword>
<dbReference type="InterPro" id="IPR001967">
    <property type="entry name" value="Peptidase_S11_N"/>
</dbReference>
<feature type="active site" description="Proton acceptor" evidence="7">
    <location>
        <position position="67"/>
    </location>
</feature>
<feature type="active site" description="Acyl-ester intermediate" evidence="7">
    <location>
        <position position="64"/>
    </location>
</feature>
<name>A0A5C4TE69_9BACL</name>
<evidence type="ECO:0000256" key="4">
    <source>
        <dbReference type="ARBA" id="ARBA00022960"/>
    </source>
</evidence>
<keyword evidence="11" id="KW-0645">Protease</keyword>
<dbReference type="OrthoDB" id="9791132at2"/>
<evidence type="ECO:0000256" key="3">
    <source>
        <dbReference type="ARBA" id="ARBA00022801"/>
    </source>
</evidence>
<keyword evidence="11" id="KW-0121">Carboxypeptidase</keyword>
<dbReference type="GO" id="GO:0009002">
    <property type="term" value="F:serine-type D-Ala-D-Ala carboxypeptidase activity"/>
    <property type="evidence" value="ECO:0007669"/>
    <property type="project" value="InterPro"/>
</dbReference>
<dbReference type="InterPro" id="IPR018044">
    <property type="entry name" value="Peptidase_S11"/>
</dbReference>
<keyword evidence="4" id="KW-0133">Cell shape</keyword>
<accession>A0A5C4TE69</accession>
<gene>
    <name evidence="11" type="ORF">FE784_05465</name>
</gene>
<protein>
    <submittedName>
        <fullName evidence="11">D-alanyl-D-alanine carboxypeptidase</fullName>
    </submittedName>
</protein>
<dbReference type="RefSeq" id="WP_139601116.1">
    <property type="nucleotide sequence ID" value="NZ_VDCQ01000005.1"/>
</dbReference>
<dbReference type="PRINTS" id="PR00725">
    <property type="entry name" value="DADACBPTASE1"/>
</dbReference>
<dbReference type="Gene3D" id="3.40.710.10">
    <property type="entry name" value="DD-peptidase/beta-lactamase superfamily"/>
    <property type="match status" value="1"/>
</dbReference>
<keyword evidence="5" id="KW-0573">Peptidoglycan synthesis</keyword>
<organism evidence="11 12">
    <name type="scientific">Paenibacillus hemerocallicola</name>
    <dbReference type="NCBI Taxonomy" id="1172614"/>
    <lineage>
        <taxon>Bacteria</taxon>
        <taxon>Bacillati</taxon>
        <taxon>Bacillota</taxon>
        <taxon>Bacilli</taxon>
        <taxon>Bacillales</taxon>
        <taxon>Paenibacillaceae</taxon>
        <taxon>Paenibacillus</taxon>
    </lineage>
</organism>
<evidence type="ECO:0000259" key="10">
    <source>
        <dbReference type="Pfam" id="PF00768"/>
    </source>
</evidence>
<dbReference type="Proteomes" id="UP000307943">
    <property type="component" value="Unassembled WGS sequence"/>
</dbReference>
<dbReference type="PANTHER" id="PTHR21581">
    <property type="entry name" value="D-ALANYL-D-ALANINE CARBOXYPEPTIDASE"/>
    <property type="match status" value="1"/>
</dbReference>
<evidence type="ECO:0000313" key="11">
    <source>
        <dbReference type="EMBL" id="TNJ67403.1"/>
    </source>
</evidence>